<feature type="region of interest" description="Disordered" evidence="5">
    <location>
        <begin position="459"/>
        <end position="497"/>
    </location>
</feature>
<dbReference type="SUPFAM" id="SSF103473">
    <property type="entry name" value="MFS general substrate transporter"/>
    <property type="match status" value="1"/>
</dbReference>
<dbReference type="PANTHER" id="PTHR23508">
    <property type="entry name" value="CARBOXYLIC ACID TRANSPORTER PROTEIN HOMOLOG"/>
    <property type="match status" value="1"/>
</dbReference>
<evidence type="ECO:0000313" key="8">
    <source>
        <dbReference type="EMBL" id="KAL0087750.1"/>
    </source>
</evidence>
<evidence type="ECO:0000259" key="7">
    <source>
        <dbReference type="PROSITE" id="PS50850"/>
    </source>
</evidence>
<evidence type="ECO:0000256" key="5">
    <source>
        <dbReference type="SAM" id="MobiDB-lite"/>
    </source>
</evidence>
<dbReference type="InterPro" id="IPR011701">
    <property type="entry name" value="MFS"/>
</dbReference>
<reference evidence="8 9" key="1">
    <citation type="submission" date="2024-04" db="EMBL/GenBank/DDBJ databases">
        <title>Symmetric and asymmetric DNA N6-adenine methylation regulates different biological responses in Mucorales.</title>
        <authorList>
            <consortium name="Lawrence Berkeley National Laboratory"/>
            <person name="Lax C."/>
            <person name="Mondo S.J."/>
            <person name="Osorio-Concepcion M."/>
            <person name="Muszewska A."/>
            <person name="Corrochano-Luque M."/>
            <person name="Gutierrez G."/>
            <person name="Riley R."/>
            <person name="Lipzen A."/>
            <person name="Guo J."/>
            <person name="Hundley H."/>
            <person name="Amirebrahimi M."/>
            <person name="Ng V."/>
            <person name="Lorenzo-Gutierrez D."/>
            <person name="Binder U."/>
            <person name="Yang J."/>
            <person name="Song Y."/>
            <person name="Canovas D."/>
            <person name="Navarro E."/>
            <person name="Freitag M."/>
            <person name="Gabaldon T."/>
            <person name="Grigoriev I.V."/>
            <person name="Corrochano L.M."/>
            <person name="Nicolas F.E."/>
            <person name="Garre V."/>
        </authorList>
    </citation>
    <scope>NUCLEOTIDE SEQUENCE [LARGE SCALE GENOMIC DNA]</scope>
    <source>
        <strain evidence="8 9">L51</strain>
    </source>
</reference>
<feature type="transmembrane region" description="Helical" evidence="6">
    <location>
        <begin position="418"/>
        <end position="442"/>
    </location>
</feature>
<dbReference type="Pfam" id="PF07690">
    <property type="entry name" value="MFS_1"/>
    <property type="match status" value="1"/>
</dbReference>
<feature type="transmembrane region" description="Helical" evidence="6">
    <location>
        <begin position="293"/>
        <end position="314"/>
    </location>
</feature>
<feature type="transmembrane region" description="Helical" evidence="6">
    <location>
        <begin position="202"/>
        <end position="221"/>
    </location>
</feature>
<comment type="caution">
    <text evidence="8">The sequence shown here is derived from an EMBL/GenBank/DDBJ whole genome shotgun (WGS) entry which is preliminary data.</text>
</comment>
<sequence>MAKENKDLDVSSVEQIENVQESKTRQILRKIKDSIYQKPEKPTNVWHLLTNLNNTQRITFAAAFFGWTLDAFDFFSVTLTATSIAKDFGVEPSDVTNVETYCALADKYGRRWPLMIDIVLYSIINMASGFAPNLQTFIGLRAVFGIAMGGEWGLGASLALESLPVEARGLFSGIYQQGYATGYLLATVANYGVVRNGSSWRVLFWVGAAFALLAVIIRFWVPESEPFEKTKEARKILGRSIFKETWVVIKKHWLRLIYMVILMAFMNFLSHGSQDLYPTFLQTQLGYDNDQKTATSVIYNFGAICGGTIVGYYSNYFGRRFCIAVCAILTGAFIPLWAFGPNIQPSVRCIRSSILCVIPAHINELAPPAFRGLMPGLAYQLGNLISAASSQIQAVIGENNPIKNEDGSYRLDSDGKNIANYGLTQAIFMGCVCACLIITVLVGKEERNRDFGVVELEDDRSGRAVGPAEITELSMEQGRPPTSNEEKEPRSGQSTVQ</sequence>
<accession>A0ABR3B445</accession>
<feature type="transmembrane region" description="Helical" evidence="6">
    <location>
        <begin position="321"/>
        <end position="339"/>
    </location>
</feature>
<organism evidence="8 9">
    <name type="scientific">Phycomyces blakesleeanus</name>
    <dbReference type="NCBI Taxonomy" id="4837"/>
    <lineage>
        <taxon>Eukaryota</taxon>
        <taxon>Fungi</taxon>
        <taxon>Fungi incertae sedis</taxon>
        <taxon>Mucoromycota</taxon>
        <taxon>Mucoromycotina</taxon>
        <taxon>Mucoromycetes</taxon>
        <taxon>Mucorales</taxon>
        <taxon>Phycomycetaceae</taxon>
        <taxon>Phycomyces</taxon>
    </lineage>
</organism>
<dbReference type="PROSITE" id="PS00217">
    <property type="entry name" value="SUGAR_TRANSPORT_2"/>
    <property type="match status" value="1"/>
</dbReference>
<keyword evidence="3 6" id="KW-1133">Transmembrane helix</keyword>
<evidence type="ECO:0000256" key="4">
    <source>
        <dbReference type="ARBA" id="ARBA00023136"/>
    </source>
</evidence>
<dbReference type="InterPro" id="IPR020846">
    <property type="entry name" value="MFS_dom"/>
</dbReference>
<evidence type="ECO:0000256" key="1">
    <source>
        <dbReference type="ARBA" id="ARBA00004141"/>
    </source>
</evidence>
<dbReference type="Proteomes" id="UP001448207">
    <property type="component" value="Unassembled WGS sequence"/>
</dbReference>
<protein>
    <submittedName>
        <fullName evidence="8">Major facilitator superfamily domain-containing protein</fullName>
    </submittedName>
</protein>
<feature type="transmembrane region" description="Helical" evidence="6">
    <location>
        <begin position="253"/>
        <end position="273"/>
    </location>
</feature>
<evidence type="ECO:0000313" key="9">
    <source>
        <dbReference type="Proteomes" id="UP001448207"/>
    </source>
</evidence>
<dbReference type="CDD" id="cd17316">
    <property type="entry name" value="MFS_SV2_like"/>
    <property type="match status" value="1"/>
</dbReference>
<keyword evidence="9" id="KW-1185">Reference proteome</keyword>
<feature type="domain" description="Major facilitator superfamily (MFS) profile" evidence="7">
    <location>
        <begin position="1"/>
        <end position="497"/>
    </location>
</feature>
<keyword evidence="4 6" id="KW-0472">Membrane</keyword>
<dbReference type="PROSITE" id="PS50850">
    <property type="entry name" value="MFS"/>
    <property type="match status" value="1"/>
</dbReference>
<feature type="transmembrane region" description="Helical" evidence="6">
    <location>
        <begin position="114"/>
        <end position="131"/>
    </location>
</feature>
<dbReference type="InterPro" id="IPR036259">
    <property type="entry name" value="MFS_trans_sf"/>
</dbReference>
<dbReference type="PANTHER" id="PTHR23508:SF10">
    <property type="entry name" value="CARBOXYLIC ACID TRANSPORTER PROTEIN HOMOLOG"/>
    <property type="match status" value="1"/>
</dbReference>
<dbReference type="Gene3D" id="1.20.1250.20">
    <property type="entry name" value="MFS general substrate transporter like domains"/>
    <property type="match status" value="1"/>
</dbReference>
<dbReference type="EMBL" id="JBCLYO010000006">
    <property type="protein sequence ID" value="KAL0087750.1"/>
    <property type="molecule type" value="Genomic_DNA"/>
</dbReference>
<keyword evidence="2 6" id="KW-0812">Transmembrane</keyword>
<name>A0ABR3B445_PHYBL</name>
<evidence type="ECO:0000256" key="6">
    <source>
        <dbReference type="SAM" id="Phobius"/>
    </source>
</evidence>
<gene>
    <name evidence="8" type="ORF">J3Q64DRAFT_1847872</name>
</gene>
<comment type="subcellular location">
    <subcellularLocation>
        <location evidence="1">Membrane</location>
        <topology evidence="1">Multi-pass membrane protein</topology>
    </subcellularLocation>
</comment>
<evidence type="ECO:0000256" key="2">
    <source>
        <dbReference type="ARBA" id="ARBA00022692"/>
    </source>
</evidence>
<dbReference type="InterPro" id="IPR005829">
    <property type="entry name" value="Sugar_transporter_CS"/>
</dbReference>
<evidence type="ECO:0000256" key="3">
    <source>
        <dbReference type="ARBA" id="ARBA00022989"/>
    </source>
</evidence>
<proteinExistence type="predicted"/>